<accession>A0AA38KQA7</accession>
<keyword evidence="2" id="KW-1185">Reference proteome</keyword>
<comment type="caution">
    <text evidence="1">The sequence shown here is derived from an EMBL/GenBank/DDBJ whole genome shotgun (WGS) entry which is preliminary data.</text>
</comment>
<dbReference type="AlphaFoldDB" id="A0AA38KQA7"/>
<organism evidence="1 2">
    <name type="scientific">Lentinula aff. detonsa</name>
    <dbReference type="NCBI Taxonomy" id="2804958"/>
    <lineage>
        <taxon>Eukaryota</taxon>
        <taxon>Fungi</taxon>
        <taxon>Dikarya</taxon>
        <taxon>Basidiomycota</taxon>
        <taxon>Agaricomycotina</taxon>
        <taxon>Agaricomycetes</taxon>
        <taxon>Agaricomycetidae</taxon>
        <taxon>Agaricales</taxon>
        <taxon>Marasmiineae</taxon>
        <taxon>Omphalotaceae</taxon>
        <taxon>Lentinula</taxon>
    </lineage>
</organism>
<protein>
    <submittedName>
        <fullName evidence="1">Uncharacterized protein</fullName>
    </submittedName>
</protein>
<sequence length="88" mass="10032">MYYTYLARRKTLFAWLAIQGGLATFVTSQYLKPKSQLSALGRVYRLQQQNAQEHLPEMPALHDLVAPLRPASHSHKLHARLCACNILD</sequence>
<reference evidence="1" key="1">
    <citation type="submission" date="2022-08" db="EMBL/GenBank/DDBJ databases">
        <authorList>
            <consortium name="DOE Joint Genome Institute"/>
            <person name="Min B."/>
            <person name="Riley R."/>
            <person name="Sierra-Patev S."/>
            <person name="Naranjo-Ortiz M."/>
            <person name="Looney B."/>
            <person name="Konkel Z."/>
            <person name="Slot J.C."/>
            <person name="Sakamoto Y."/>
            <person name="Steenwyk J.L."/>
            <person name="Rokas A."/>
            <person name="Carro J."/>
            <person name="Camarero S."/>
            <person name="Ferreira P."/>
            <person name="Molpeceres G."/>
            <person name="Ruiz-Duenas F.J."/>
            <person name="Serrano A."/>
            <person name="Henrissat B."/>
            <person name="Drula E."/>
            <person name="Hughes K.W."/>
            <person name="Mata J.L."/>
            <person name="Ishikawa N.K."/>
            <person name="Vargas-Isla R."/>
            <person name="Ushijima S."/>
            <person name="Smith C.A."/>
            <person name="Ahrendt S."/>
            <person name="Andreopoulos W."/>
            <person name="He G."/>
            <person name="Labutti K."/>
            <person name="Lipzen A."/>
            <person name="Ng V."/>
            <person name="Sandor L."/>
            <person name="Barry K."/>
            <person name="Martinez A.T."/>
            <person name="Xiao Y."/>
            <person name="Gibbons J.G."/>
            <person name="Terashima K."/>
            <person name="Hibbett D.S."/>
            <person name="Grigoriev I.V."/>
        </authorList>
    </citation>
    <scope>NUCLEOTIDE SEQUENCE</scope>
    <source>
        <strain evidence="1">TFB10291</strain>
    </source>
</reference>
<proteinExistence type="predicted"/>
<evidence type="ECO:0000313" key="2">
    <source>
        <dbReference type="Proteomes" id="UP001163798"/>
    </source>
</evidence>
<name>A0AA38KQA7_9AGAR</name>
<gene>
    <name evidence="1" type="ORF">GGU10DRAFT_355162</name>
</gene>
<dbReference type="EMBL" id="MU793345">
    <property type="protein sequence ID" value="KAJ3785325.1"/>
    <property type="molecule type" value="Genomic_DNA"/>
</dbReference>
<dbReference type="Proteomes" id="UP001163798">
    <property type="component" value="Unassembled WGS sequence"/>
</dbReference>
<evidence type="ECO:0000313" key="1">
    <source>
        <dbReference type="EMBL" id="KAJ3785325.1"/>
    </source>
</evidence>